<dbReference type="FunCoup" id="B4CXD4">
    <property type="interactions" value="459"/>
</dbReference>
<comment type="similarity">
    <text evidence="1">Belongs to the ribonuclease III family.</text>
</comment>
<organism evidence="10 11">
    <name type="scientific">Chthoniobacter flavus Ellin428</name>
    <dbReference type="NCBI Taxonomy" id="497964"/>
    <lineage>
        <taxon>Bacteria</taxon>
        <taxon>Pseudomonadati</taxon>
        <taxon>Verrucomicrobiota</taxon>
        <taxon>Spartobacteria</taxon>
        <taxon>Chthoniobacterales</taxon>
        <taxon>Chthoniobacteraceae</taxon>
        <taxon>Chthoniobacter</taxon>
    </lineage>
</organism>
<dbReference type="InParanoid" id="B4CXD4"/>
<evidence type="ECO:0000259" key="9">
    <source>
        <dbReference type="PROSITE" id="PS50142"/>
    </source>
</evidence>
<evidence type="ECO:0000313" key="11">
    <source>
        <dbReference type="Proteomes" id="UP000005824"/>
    </source>
</evidence>
<feature type="region of interest" description="Disordered" evidence="7">
    <location>
        <begin position="103"/>
        <end position="152"/>
    </location>
</feature>
<proteinExistence type="inferred from homology"/>
<keyword evidence="11" id="KW-1185">Reference proteome</keyword>
<dbReference type="PROSITE" id="PS50142">
    <property type="entry name" value="RNASE_3_2"/>
    <property type="match status" value="1"/>
</dbReference>
<comment type="caution">
    <text evidence="10">The sequence shown here is derived from an EMBL/GenBank/DDBJ whole genome shotgun (WGS) entry which is preliminary data.</text>
</comment>
<evidence type="ECO:0000256" key="6">
    <source>
        <dbReference type="PROSITE-ProRule" id="PRU00266"/>
    </source>
</evidence>
<dbReference type="PANTHER" id="PTHR11207:SF0">
    <property type="entry name" value="RIBONUCLEASE 3"/>
    <property type="match status" value="1"/>
</dbReference>
<name>B4CXD4_9BACT</name>
<feature type="compositionally biased region" description="Basic and acidic residues" evidence="7">
    <location>
        <begin position="103"/>
        <end position="117"/>
    </location>
</feature>
<sequence length="152" mass="16532">MMGRGEESSGGRERASTLSDAFEALIGAMYLDSDFVTVRRIVLTESRDLLEDLEVDPPDTNPKGRLQELLQAISPISPTYPIVDQSGPEHQKRFVAKIVWDGKELGSGDGRSKKEAETAAARDALSKELWRGRDGNGKAAQGNAEDAQSKSE</sequence>
<accession>B4CXD4</accession>
<reference evidence="10 11" key="1">
    <citation type="journal article" date="2011" name="J. Bacteriol.">
        <title>Genome sequence of Chthoniobacter flavus Ellin428, an aerobic heterotrophic soil bacterium.</title>
        <authorList>
            <person name="Kant R."/>
            <person name="van Passel M.W."/>
            <person name="Palva A."/>
            <person name="Lucas S."/>
            <person name="Lapidus A."/>
            <person name="Glavina Del Rio T."/>
            <person name="Dalin E."/>
            <person name="Tice H."/>
            <person name="Bruce D."/>
            <person name="Goodwin L."/>
            <person name="Pitluck S."/>
            <person name="Larimer F.W."/>
            <person name="Land M.L."/>
            <person name="Hauser L."/>
            <person name="Sangwan P."/>
            <person name="de Vos W.M."/>
            <person name="Janssen P.H."/>
            <person name="Smidt H."/>
        </authorList>
    </citation>
    <scope>NUCLEOTIDE SEQUENCE [LARGE SCALE GENOMIC DNA]</scope>
    <source>
        <strain evidence="10 11">Ellin428</strain>
    </source>
</reference>
<dbReference type="AlphaFoldDB" id="B4CXD4"/>
<dbReference type="eggNOG" id="COG0571">
    <property type="taxonomic scope" value="Bacteria"/>
</dbReference>
<dbReference type="CDD" id="cd00593">
    <property type="entry name" value="RIBOc"/>
    <property type="match status" value="1"/>
</dbReference>
<dbReference type="CDD" id="cd10845">
    <property type="entry name" value="DSRM_RNAse_III_family"/>
    <property type="match status" value="1"/>
</dbReference>
<keyword evidence="4 10" id="KW-0378">Hydrolase</keyword>
<dbReference type="InterPro" id="IPR000999">
    <property type="entry name" value="RNase_III_dom"/>
</dbReference>
<keyword evidence="3" id="KW-0255">Endonuclease</keyword>
<dbReference type="EMBL" id="ABVL01000003">
    <property type="protein sequence ID" value="EDY20932.1"/>
    <property type="molecule type" value="Genomic_DNA"/>
</dbReference>
<dbReference type="InterPro" id="IPR014720">
    <property type="entry name" value="dsRBD_dom"/>
</dbReference>
<feature type="domain" description="RNase III" evidence="9">
    <location>
        <begin position="1"/>
        <end position="34"/>
    </location>
</feature>
<dbReference type="SUPFAM" id="SSF54768">
    <property type="entry name" value="dsRNA-binding domain-like"/>
    <property type="match status" value="1"/>
</dbReference>
<dbReference type="Proteomes" id="UP000005824">
    <property type="component" value="Unassembled WGS sequence"/>
</dbReference>
<dbReference type="PROSITE" id="PS50137">
    <property type="entry name" value="DS_RBD"/>
    <property type="match status" value="1"/>
</dbReference>
<dbReference type="GO" id="GO:0004525">
    <property type="term" value="F:ribonuclease III activity"/>
    <property type="evidence" value="ECO:0007669"/>
    <property type="project" value="UniProtKB-EC"/>
</dbReference>
<dbReference type="PANTHER" id="PTHR11207">
    <property type="entry name" value="RIBONUCLEASE III"/>
    <property type="match status" value="1"/>
</dbReference>
<evidence type="ECO:0000256" key="1">
    <source>
        <dbReference type="ARBA" id="ARBA00010183"/>
    </source>
</evidence>
<dbReference type="Pfam" id="PF00035">
    <property type="entry name" value="dsrm"/>
    <property type="match status" value="1"/>
</dbReference>
<gene>
    <name evidence="10" type="ORF">CfE428DRAFT_1225</name>
</gene>
<evidence type="ECO:0000256" key="4">
    <source>
        <dbReference type="ARBA" id="ARBA00022801"/>
    </source>
</evidence>
<evidence type="ECO:0000256" key="5">
    <source>
        <dbReference type="ARBA" id="ARBA00022884"/>
    </source>
</evidence>
<evidence type="ECO:0000256" key="2">
    <source>
        <dbReference type="ARBA" id="ARBA00022722"/>
    </source>
</evidence>
<protein>
    <submittedName>
        <fullName evidence="10">Ribonuclease III</fullName>
        <ecNumber evidence="10">3.1.26.3</ecNumber>
    </submittedName>
</protein>
<evidence type="ECO:0000256" key="7">
    <source>
        <dbReference type="SAM" id="MobiDB-lite"/>
    </source>
</evidence>
<dbReference type="EC" id="3.1.26.3" evidence="10"/>
<dbReference type="SMART" id="SM00358">
    <property type="entry name" value="DSRM"/>
    <property type="match status" value="1"/>
</dbReference>
<dbReference type="GO" id="GO:0006396">
    <property type="term" value="P:RNA processing"/>
    <property type="evidence" value="ECO:0007669"/>
    <property type="project" value="InterPro"/>
</dbReference>
<evidence type="ECO:0000259" key="8">
    <source>
        <dbReference type="PROSITE" id="PS50137"/>
    </source>
</evidence>
<dbReference type="GO" id="GO:0003725">
    <property type="term" value="F:double-stranded RNA binding"/>
    <property type="evidence" value="ECO:0007669"/>
    <property type="project" value="TreeGrafter"/>
</dbReference>
<dbReference type="Gene3D" id="1.10.1520.10">
    <property type="entry name" value="Ribonuclease III domain"/>
    <property type="match status" value="1"/>
</dbReference>
<dbReference type="STRING" id="497964.CfE428DRAFT_1225"/>
<feature type="domain" description="DRBM" evidence="8">
    <location>
        <begin position="61"/>
        <end position="130"/>
    </location>
</feature>
<keyword evidence="5 6" id="KW-0694">RNA-binding</keyword>
<feature type="compositionally biased region" description="Basic and acidic residues" evidence="7">
    <location>
        <begin position="124"/>
        <end position="136"/>
    </location>
</feature>
<dbReference type="Gene3D" id="3.30.160.20">
    <property type="match status" value="1"/>
</dbReference>
<dbReference type="GO" id="GO:0010468">
    <property type="term" value="P:regulation of gene expression"/>
    <property type="evidence" value="ECO:0007669"/>
    <property type="project" value="TreeGrafter"/>
</dbReference>
<evidence type="ECO:0000313" key="10">
    <source>
        <dbReference type="EMBL" id="EDY20932.1"/>
    </source>
</evidence>
<dbReference type="InterPro" id="IPR036389">
    <property type="entry name" value="RNase_III_sf"/>
</dbReference>
<evidence type="ECO:0000256" key="3">
    <source>
        <dbReference type="ARBA" id="ARBA00022759"/>
    </source>
</evidence>
<keyword evidence="2" id="KW-0540">Nuclease</keyword>